<evidence type="ECO:0000256" key="1">
    <source>
        <dbReference type="SAM" id="MobiDB-lite"/>
    </source>
</evidence>
<dbReference type="InterPro" id="IPR046700">
    <property type="entry name" value="DUF6570"/>
</dbReference>
<evidence type="ECO:0000313" key="3">
    <source>
        <dbReference type="EnsemblMetazoa" id="CJA18548b.1"/>
    </source>
</evidence>
<feature type="region of interest" description="Disordered" evidence="1">
    <location>
        <begin position="66"/>
        <end position="98"/>
    </location>
</feature>
<keyword evidence="4" id="KW-1185">Reference proteome</keyword>
<evidence type="ECO:0000259" key="2">
    <source>
        <dbReference type="Pfam" id="PF20209"/>
    </source>
</evidence>
<dbReference type="Proteomes" id="UP000005237">
    <property type="component" value="Unassembled WGS sequence"/>
</dbReference>
<feature type="compositionally biased region" description="Low complexity" evidence="1">
    <location>
        <begin position="511"/>
        <end position="535"/>
    </location>
</feature>
<reference evidence="4" key="1">
    <citation type="submission" date="2010-08" db="EMBL/GenBank/DDBJ databases">
        <authorList>
            <consortium name="Caenorhabditis japonica Sequencing Consortium"/>
            <person name="Wilson R.K."/>
        </authorList>
    </citation>
    <scope>NUCLEOTIDE SEQUENCE [LARGE SCALE GENOMIC DNA]</scope>
    <source>
        <strain evidence="4">DF5081</strain>
    </source>
</reference>
<name>A0A8R1IAA7_CAEJA</name>
<sequence>MHFPSTASSSPSTSTASCSADVMETPIKRVDPVLEEVCTTPTCKRFSGLMRGSKKSKSVEKAKMAVSYRRTHQEPKTPEKRSAPAMLQAGKNSAGKKKLTRIGKAAPLIAARNLSSWTLVNRDGIDRKDLAEGMKVLTGFCKAHIEIINKRIMEQLDADIAGPSGMSPNEIKRRQLCRMPLHLKKDDGKEYRPINDVYQDVYNIFTGRSVPPLALKQESEAEKEEKTARMQTAIDEVSVSSLIPSAALPEAQVTSFDPCNLKRLVSKQQRTQMALKAAETDPFPLLPLYIDVTDMKDAFVTEYGHQSTRLLRDGDEIAASVLSHYTVARACDDGCPSMNIEEAAAIYDCFRATASACPSSTDNFEISTLCYSLVGISRSVSEWIETHSPCFQGHRTLVTRFGDRARLVCLLKKCDDYIKNEKWLRMKHLLKLSDLDDSLREQFLGEYAARQPQTHHTQNAITKRFADMRAEFNSSRLVQEDKVCEVCKQLTLSTYIKDRPYEKFRKFLEPSESSTSLGSDDSNCFESTESDSTSSEQDRRRFKNSRKIRKRKDQEKRTIYCCDMCRKAMTHRTHGSLPAAATLNNFQSVPDVPQLSCLNAIERMLIEKARPLQKILFLHSITNKKTKMRAANAVMVVVPTDITSTIDHVVNTLPSESNMIINVRTDWKESSIVRLPKVIAALQFLKANNPLYADITIDTEFSFGLNTSVTFEKNGAAQADADALVCRNSNDEKTYILTQDTVTIQPVKRLNQERGNDSVAKYVLRKNAYQPKKISCESLDLEVFPLKHPFGNDGMHSSRNPRVRLSKYLRTRILNADRSFAVDKKWLSFMFAYKQQLAVTSVQGIMARIPGTTRSGQFDASSEENTKLLTAMFHKMRGYPPYWKSVKLDLRASIATHGPPTWFVTLNPNVAKWTDLHNLYKKVLGREDISSETIESSLDTGGNG</sequence>
<accession>A0A8R1IAA7</accession>
<feature type="region of interest" description="Disordered" evidence="1">
    <location>
        <begin position="511"/>
        <end position="551"/>
    </location>
</feature>
<dbReference type="Pfam" id="PF20209">
    <property type="entry name" value="DUF6570"/>
    <property type="match status" value="1"/>
</dbReference>
<protein>
    <submittedName>
        <fullName evidence="3">Helitron_like_N domain-containing protein</fullName>
    </submittedName>
</protein>
<proteinExistence type="predicted"/>
<reference evidence="3" key="2">
    <citation type="submission" date="2022-06" db="UniProtKB">
        <authorList>
            <consortium name="EnsemblMetazoa"/>
        </authorList>
    </citation>
    <scope>IDENTIFICATION</scope>
    <source>
        <strain evidence="3">DF5081</strain>
    </source>
</reference>
<feature type="region of interest" description="Disordered" evidence="1">
    <location>
        <begin position="1"/>
        <end position="20"/>
    </location>
</feature>
<feature type="compositionally biased region" description="Basic and acidic residues" evidence="1">
    <location>
        <begin position="71"/>
        <end position="82"/>
    </location>
</feature>
<feature type="domain" description="DUF6570" evidence="2">
    <location>
        <begin position="575"/>
        <end position="700"/>
    </location>
</feature>
<feature type="compositionally biased region" description="Basic residues" evidence="1">
    <location>
        <begin position="540"/>
        <end position="551"/>
    </location>
</feature>
<dbReference type="EnsemblMetazoa" id="CJA18548b.1">
    <property type="protein sequence ID" value="CJA18548b.1"/>
    <property type="gene ID" value="WBGene00137752"/>
</dbReference>
<evidence type="ECO:0000313" key="4">
    <source>
        <dbReference type="Proteomes" id="UP000005237"/>
    </source>
</evidence>
<organism evidence="3 4">
    <name type="scientific">Caenorhabditis japonica</name>
    <dbReference type="NCBI Taxonomy" id="281687"/>
    <lineage>
        <taxon>Eukaryota</taxon>
        <taxon>Metazoa</taxon>
        <taxon>Ecdysozoa</taxon>
        <taxon>Nematoda</taxon>
        <taxon>Chromadorea</taxon>
        <taxon>Rhabditida</taxon>
        <taxon>Rhabditina</taxon>
        <taxon>Rhabditomorpha</taxon>
        <taxon>Rhabditoidea</taxon>
        <taxon>Rhabditidae</taxon>
        <taxon>Peloderinae</taxon>
        <taxon>Caenorhabditis</taxon>
    </lineage>
</organism>
<dbReference type="AlphaFoldDB" id="A0A8R1IAA7"/>